<dbReference type="PANTHER" id="PTHR44858">
    <property type="entry name" value="TETRATRICOPEPTIDE REPEAT PROTEIN 6"/>
    <property type="match status" value="1"/>
</dbReference>
<dbReference type="Pfam" id="PF08241">
    <property type="entry name" value="Methyltransf_11"/>
    <property type="match status" value="1"/>
</dbReference>
<dbReference type="Proteomes" id="UP000240505">
    <property type="component" value="Chromosome"/>
</dbReference>
<proteinExistence type="predicted"/>
<protein>
    <recommendedName>
        <fullName evidence="4">Methyltransferase type 11 domain-containing protein</fullName>
    </recommendedName>
</protein>
<dbReference type="PROSITE" id="PS50293">
    <property type="entry name" value="TPR_REGION"/>
    <property type="match status" value="2"/>
</dbReference>
<evidence type="ECO:0000313" key="5">
    <source>
        <dbReference type="EMBL" id="AVR99392.1"/>
    </source>
</evidence>
<evidence type="ECO:0000259" key="4">
    <source>
        <dbReference type="Pfam" id="PF08241"/>
    </source>
</evidence>
<dbReference type="AlphaFoldDB" id="A0A2R4CIL8"/>
<feature type="repeat" description="TPR" evidence="3">
    <location>
        <begin position="179"/>
        <end position="212"/>
    </location>
</feature>
<evidence type="ECO:0000256" key="1">
    <source>
        <dbReference type="ARBA" id="ARBA00022737"/>
    </source>
</evidence>
<organism evidence="5 6">
    <name type="scientific">Pseudoduganella armeniaca</name>
    <dbReference type="NCBI Taxonomy" id="2072590"/>
    <lineage>
        <taxon>Bacteria</taxon>
        <taxon>Pseudomonadati</taxon>
        <taxon>Pseudomonadota</taxon>
        <taxon>Betaproteobacteria</taxon>
        <taxon>Burkholderiales</taxon>
        <taxon>Oxalobacteraceae</taxon>
        <taxon>Telluria group</taxon>
        <taxon>Pseudoduganella</taxon>
    </lineage>
</organism>
<feature type="repeat" description="TPR" evidence="3">
    <location>
        <begin position="111"/>
        <end position="144"/>
    </location>
</feature>
<name>A0A2R4CIL8_9BURK</name>
<dbReference type="SUPFAM" id="SSF53335">
    <property type="entry name" value="S-adenosyl-L-methionine-dependent methyltransferases"/>
    <property type="match status" value="1"/>
</dbReference>
<accession>A0A2R4CIL8</accession>
<dbReference type="SUPFAM" id="SSF48452">
    <property type="entry name" value="TPR-like"/>
    <property type="match status" value="1"/>
</dbReference>
<keyword evidence="2 3" id="KW-0802">TPR repeat</keyword>
<dbReference type="Pfam" id="PF13432">
    <property type="entry name" value="TPR_16"/>
    <property type="match status" value="2"/>
</dbReference>
<dbReference type="PANTHER" id="PTHR44858:SF1">
    <property type="entry name" value="UDP-N-ACETYLGLUCOSAMINE--PEPTIDE N-ACETYLGLUCOSAMINYLTRANSFERASE SPINDLY-RELATED"/>
    <property type="match status" value="1"/>
</dbReference>
<dbReference type="InterPro" id="IPR013216">
    <property type="entry name" value="Methyltransf_11"/>
</dbReference>
<dbReference type="CDD" id="cd02440">
    <property type="entry name" value="AdoMet_MTases"/>
    <property type="match status" value="1"/>
</dbReference>
<gene>
    <name evidence="5" type="ORF">C9I28_25575</name>
</gene>
<evidence type="ECO:0000256" key="2">
    <source>
        <dbReference type="ARBA" id="ARBA00022803"/>
    </source>
</evidence>
<dbReference type="GO" id="GO:0008757">
    <property type="term" value="F:S-adenosylmethionine-dependent methyltransferase activity"/>
    <property type="evidence" value="ECO:0007669"/>
    <property type="project" value="InterPro"/>
</dbReference>
<feature type="repeat" description="TPR" evidence="3">
    <location>
        <begin position="213"/>
        <end position="246"/>
    </location>
</feature>
<sequence>MNSIDQPDTGALLRQAVAHHQRGELARADTLYAAVLAREPANFDALHLSGVVARQRKAPHEALALITQALVIDAGRAIAHCNLGAVLQDLGREHEALASYERALALQPDYPMALCNRGNALRRLGRLDEALGSYERALALAPSYPEALCNRALALQALDRHADALEDFGAALTQRPGYAEALHGAGVSLAALDQAEDALEAFDRALRAQPDYAEAWCSRGTLLLRAHEAQAALDSYAQALRLRPGHARAQLGCANALRALGRRDEAVAAYQAAAACGADAATVAYLLASLGAVPAPQASPAGYVAALFDQYASRFDRHLVDVLRYRTPTLLADVLARQLAGRSELDILDLGCGTGLCGPLLRPLARHLAGVDLSAGMLAQARELGVYDALACGELTAYLARDEARWDVLAAADVLVYVGDLEPVLATARQALRAGGTFVFSVEALDGDGYALRASGRYAHAADYVVTLAARHGFAVREQAACTLREDSGEPVAGLLFALTC</sequence>
<keyword evidence="1" id="KW-0677">Repeat</keyword>
<dbReference type="PROSITE" id="PS50005">
    <property type="entry name" value="TPR"/>
    <property type="match status" value="4"/>
</dbReference>
<evidence type="ECO:0000256" key="3">
    <source>
        <dbReference type="PROSITE-ProRule" id="PRU00339"/>
    </source>
</evidence>
<dbReference type="InterPro" id="IPR050498">
    <property type="entry name" value="Ycf3"/>
</dbReference>
<dbReference type="InterPro" id="IPR011990">
    <property type="entry name" value="TPR-like_helical_dom_sf"/>
</dbReference>
<dbReference type="EMBL" id="CP028324">
    <property type="protein sequence ID" value="AVR99392.1"/>
    <property type="molecule type" value="Genomic_DNA"/>
</dbReference>
<dbReference type="SMART" id="SM00028">
    <property type="entry name" value="TPR"/>
    <property type="match status" value="8"/>
</dbReference>
<dbReference type="OrthoDB" id="9809392at2"/>
<dbReference type="Pfam" id="PF14559">
    <property type="entry name" value="TPR_19"/>
    <property type="match status" value="1"/>
</dbReference>
<feature type="repeat" description="TPR" evidence="3">
    <location>
        <begin position="77"/>
        <end position="110"/>
    </location>
</feature>
<dbReference type="Pfam" id="PF13424">
    <property type="entry name" value="TPR_12"/>
    <property type="match status" value="1"/>
</dbReference>
<dbReference type="InterPro" id="IPR029063">
    <property type="entry name" value="SAM-dependent_MTases_sf"/>
</dbReference>
<dbReference type="Gene3D" id="1.25.40.10">
    <property type="entry name" value="Tetratricopeptide repeat domain"/>
    <property type="match status" value="4"/>
</dbReference>
<dbReference type="KEGG" id="masz:C9I28_25575"/>
<dbReference type="RefSeq" id="WP_107144715.1">
    <property type="nucleotide sequence ID" value="NZ_CP028324.1"/>
</dbReference>
<reference evidence="5 6" key="1">
    <citation type="submission" date="2018-03" db="EMBL/GenBank/DDBJ databases">
        <title>Massilia armeniaca sp. nov., isolated from desert soil.</title>
        <authorList>
            <person name="Huang H."/>
            <person name="Ren M."/>
        </authorList>
    </citation>
    <scope>NUCLEOTIDE SEQUENCE [LARGE SCALE GENOMIC DNA]</scope>
    <source>
        <strain evidence="5 6">ZMN-3</strain>
    </source>
</reference>
<evidence type="ECO:0000313" key="6">
    <source>
        <dbReference type="Proteomes" id="UP000240505"/>
    </source>
</evidence>
<feature type="domain" description="Methyltransferase type 11" evidence="4">
    <location>
        <begin position="348"/>
        <end position="440"/>
    </location>
</feature>
<dbReference type="Gene3D" id="3.40.50.150">
    <property type="entry name" value="Vaccinia Virus protein VP39"/>
    <property type="match status" value="1"/>
</dbReference>
<keyword evidence="6" id="KW-1185">Reference proteome</keyword>
<dbReference type="InterPro" id="IPR019734">
    <property type="entry name" value="TPR_rpt"/>
</dbReference>